<reference evidence="8" key="2">
    <citation type="submission" date="2025-08" db="UniProtKB">
        <authorList>
            <consortium name="RefSeq"/>
        </authorList>
    </citation>
    <scope>IDENTIFICATION</scope>
    <source>
        <tissue evidence="8">Blood</tissue>
    </source>
</reference>
<accession>A0A6I9ZHC3</accession>
<dbReference type="RefSeq" id="XP_014918428.1">
    <property type="nucleotide sequence ID" value="XM_015062942.3"/>
</dbReference>
<dbReference type="GO" id="GO:0003735">
    <property type="term" value="F:structural constituent of ribosome"/>
    <property type="evidence" value="ECO:0007669"/>
    <property type="project" value="InterPro"/>
</dbReference>
<keyword evidence="3 6" id="KW-0687">Ribonucleoprotein</keyword>
<dbReference type="AlphaFoldDB" id="A0A6I9ZHC3"/>
<proteinExistence type="inferred from homology"/>
<dbReference type="InterPro" id="IPR002675">
    <property type="entry name" value="Ribosomal_eL38"/>
</dbReference>
<evidence type="ECO:0000256" key="1">
    <source>
        <dbReference type="ARBA" id="ARBA00007803"/>
    </source>
</evidence>
<gene>
    <name evidence="8" type="primary">LOC106966801</name>
</gene>
<keyword evidence="2 6" id="KW-0689">Ribosomal protein</keyword>
<dbReference type="Gene3D" id="3.30.720.90">
    <property type="match status" value="1"/>
</dbReference>
<dbReference type="Proteomes" id="UP001652583">
    <property type="component" value="Chromosome C1"/>
</dbReference>
<evidence type="ECO:0000256" key="2">
    <source>
        <dbReference type="ARBA" id="ARBA00022980"/>
    </source>
</evidence>
<dbReference type="GO" id="GO:0006412">
    <property type="term" value="P:translation"/>
    <property type="evidence" value="ECO:0007669"/>
    <property type="project" value="InterPro"/>
</dbReference>
<evidence type="ECO:0000256" key="4">
    <source>
        <dbReference type="ARBA" id="ARBA00035235"/>
    </source>
</evidence>
<sequence>MPHKTDEIKDLLLKARRSDANTVKVKKNKDNVKSKVRCSRYFNILVITAKERAVKLKQPLPPRLAIKELK</sequence>
<dbReference type="KEGG" id="aju:106966801"/>
<dbReference type="InterPro" id="IPR038464">
    <property type="entry name" value="Ribosomal_eL38_sf"/>
</dbReference>
<dbReference type="PANTHER" id="PTHR10965:SF0">
    <property type="entry name" value="LARGE RIBOSOMAL SUBUNIT PROTEIN EL38"/>
    <property type="match status" value="1"/>
</dbReference>
<dbReference type="Pfam" id="PF01781">
    <property type="entry name" value="Ribosomal_L38e"/>
    <property type="match status" value="1"/>
</dbReference>
<name>A0A6I9ZHC3_ACIJB</name>
<dbReference type="FunFam" id="3.30.720.90:FF:000001">
    <property type="entry name" value="60S ribosomal protein L38"/>
    <property type="match status" value="1"/>
</dbReference>
<dbReference type="GO" id="GO:0022625">
    <property type="term" value="C:cytosolic large ribosomal subunit"/>
    <property type="evidence" value="ECO:0007669"/>
    <property type="project" value="TreeGrafter"/>
</dbReference>
<organism evidence="7 8">
    <name type="scientific">Acinonyx jubatus</name>
    <name type="common">Cheetah</name>
    <dbReference type="NCBI Taxonomy" id="32536"/>
    <lineage>
        <taxon>Eukaryota</taxon>
        <taxon>Metazoa</taxon>
        <taxon>Chordata</taxon>
        <taxon>Craniata</taxon>
        <taxon>Vertebrata</taxon>
        <taxon>Euteleostomi</taxon>
        <taxon>Mammalia</taxon>
        <taxon>Eutheria</taxon>
        <taxon>Laurasiatheria</taxon>
        <taxon>Carnivora</taxon>
        <taxon>Feliformia</taxon>
        <taxon>Felidae</taxon>
        <taxon>Felinae</taxon>
        <taxon>Acinonyx</taxon>
    </lineage>
</organism>
<dbReference type="GeneID" id="106966801"/>
<evidence type="ECO:0000256" key="3">
    <source>
        <dbReference type="ARBA" id="ARBA00023274"/>
    </source>
</evidence>
<evidence type="ECO:0000313" key="7">
    <source>
        <dbReference type="Proteomes" id="UP001652583"/>
    </source>
</evidence>
<evidence type="ECO:0000256" key="5">
    <source>
        <dbReference type="ARBA" id="ARBA00035338"/>
    </source>
</evidence>
<dbReference type="GO" id="GO:0022618">
    <property type="term" value="P:protein-RNA complex assembly"/>
    <property type="evidence" value="ECO:0007669"/>
    <property type="project" value="TreeGrafter"/>
</dbReference>
<protein>
    <recommendedName>
        <fullName evidence="4">Large ribosomal subunit protein eL38</fullName>
    </recommendedName>
    <alternativeName>
        <fullName evidence="5">60S ribosomal protein L38</fullName>
    </alternativeName>
</protein>
<comment type="similarity">
    <text evidence="1 6">Belongs to the eukaryotic ribosomal protein eL38 family.</text>
</comment>
<keyword evidence="7" id="KW-1185">Reference proteome</keyword>
<dbReference type="PANTHER" id="PTHR10965">
    <property type="entry name" value="60S RIBOSOMAL PROTEIN L38"/>
    <property type="match status" value="1"/>
</dbReference>
<evidence type="ECO:0000256" key="6">
    <source>
        <dbReference type="RuleBase" id="RU003445"/>
    </source>
</evidence>
<reference evidence="7" key="1">
    <citation type="submission" date="2025-05" db="UniProtKB">
        <authorList>
            <consortium name="RefSeq"/>
        </authorList>
    </citation>
    <scope>NUCLEOTIDE SEQUENCE [LARGE SCALE GENOMIC DNA]</scope>
</reference>
<evidence type="ECO:0000313" key="8">
    <source>
        <dbReference type="RefSeq" id="XP_014918428.1"/>
    </source>
</evidence>